<organism evidence="2 3">
    <name type="scientific">Granulicella cerasi</name>
    <dbReference type="NCBI Taxonomy" id="741063"/>
    <lineage>
        <taxon>Bacteria</taxon>
        <taxon>Pseudomonadati</taxon>
        <taxon>Acidobacteriota</taxon>
        <taxon>Terriglobia</taxon>
        <taxon>Terriglobales</taxon>
        <taxon>Acidobacteriaceae</taxon>
        <taxon>Granulicella</taxon>
    </lineage>
</organism>
<evidence type="ECO:0000256" key="1">
    <source>
        <dbReference type="SAM" id="SignalP"/>
    </source>
</evidence>
<dbReference type="InterPro" id="IPR017802">
    <property type="entry name" value="VWFA-rel_acidobac-type"/>
</dbReference>
<evidence type="ECO:0000313" key="3">
    <source>
        <dbReference type="Proteomes" id="UP001596391"/>
    </source>
</evidence>
<dbReference type="NCBIfam" id="TIGR03436">
    <property type="entry name" value="acidobact_VWFA"/>
    <property type="match status" value="1"/>
</dbReference>
<dbReference type="RefSeq" id="WP_263371313.1">
    <property type="nucleotide sequence ID" value="NZ_JAGSYD010000003.1"/>
</dbReference>
<dbReference type="Proteomes" id="UP001596391">
    <property type="component" value="Unassembled WGS sequence"/>
</dbReference>
<keyword evidence="1" id="KW-0732">Signal</keyword>
<gene>
    <name evidence="2" type="ORF">ACFQBQ_04710</name>
</gene>
<proteinExistence type="predicted"/>
<accession>A0ABW1Z8S1</accession>
<keyword evidence="3" id="KW-1185">Reference proteome</keyword>
<feature type="chain" id="PRO_5047029477" evidence="1">
    <location>
        <begin position="27"/>
        <end position="515"/>
    </location>
</feature>
<name>A0ABW1Z8S1_9BACT</name>
<protein>
    <submittedName>
        <fullName evidence="2">VWA domain-containing protein</fullName>
    </submittedName>
</protein>
<comment type="caution">
    <text evidence="2">The sequence shown here is derived from an EMBL/GenBank/DDBJ whole genome shotgun (WGS) entry which is preliminary data.</text>
</comment>
<reference evidence="3" key="1">
    <citation type="journal article" date="2019" name="Int. J. Syst. Evol. Microbiol.">
        <title>The Global Catalogue of Microorganisms (GCM) 10K type strain sequencing project: providing services to taxonomists for standard genome sequencing and annotation.</title>
        <authorList>
            <consortium name="The Broad Institute Genomics Platform"/>
            <consortium name="The Broad Institute Genome Sequencing Center for Infectious Disease"/>
            <person name="Wu L."/>
            <person name="Ma J."/>
        </authorList>
    </citation>
    <scope>NUCLEOTIDE SEQUENCE [LARGE SCALE GENOMIC DNA]</scope>
    <source>
        <strain evidence="3">CGMCC 1.16026</strain>
    </source>
</reference>
<evidence type="ECO:0000313" key="2">
    <source>
        <dbReference type="EMBL" id="MFC6644902.1"/>
    </source>
</evidence>
<sequence length="515" mass="55809">MMSWRVRVFLLAACMAAFVGVSGRSAAQSQQPDGGTLHVTTQLVVLDVVVTDKKGNLVQRKLTQDDFKVFDNGVEQRIRHFEGPDEHQMPPSATPIVKSAADLSKIGNAPVTILVLDELNTRFEDSAYSRQMMVKYLQTQPAVLPQATQLLVATSTTFQELHDYTQDRDALIQIVKKHMPGIPFKADQRTGAVAVERMAQVMAALQQIAQASTGTAGRKNLLWVGLGFPSASLDGMDDGTIDTIEAAMRRVTSRLLAARVTLYTIDPSPGKTATIIPDTPDDLDMSTDALGNDPMGGSGSISFTSLADSTGGMAFRGRNDIENVIGEGISKGRTYYTLAYVPNSPEGKTDYHKTRITLNDKALIAVTREGYYAHAEADLNPVLDKAMDPKQVRANLQLDLSSALTSALSYNGLALHVQKTNDGHWQLHVDEKGIAWSDPTPEGKQVCEATIAAAWYDAKGKIIGHAASEETYPRGDVGGAEYHLAAEPQATARRIRFVVRDARNGRMGTADVTLP</sequence>
<feature type="signal peptide" evidence="1">
    <location>
        <begin position="1"/>
        <end position="26"/>
    </location>
</feature>
<dbReference type="EMBL" id="JBHSWI010000001">
    <property type="protein sequence ID" value="MFC6644902.1"/>
    <property type="molecule type" value="Genomic_DNA"/>
</dbReference>